<keyword evidence="1" id="KW-0472">Membrane</keyword>
<dbReference type="SUPFAM" id="SSF52540">
    <property type="entry name" value="P-loop containing nucleoside triphosphate hydrolases"/>
    <property type="match status" value="1"/>
</dbReference>
<protein>
    <submittedName>
        <fullName evidence="4">Uncharacterized protein</fullName>
    </submittedName>
</protein>
<dbReference type="InterPro" id="IPR058441">
    <property type="entry name" value="DUF8128"/>
</dbReference>
<feature type="transmembrane region" description="Helical" evidence="1">
    <location>
        <begin position="7"/>
        <end position="30"/>
    </location>
</feature>
<evidence type="ECO:0000313" key="4">
    <source>
        <dbReference type="EMBL" id="KKQ74933.1"/>
    </source>
</evidence>
<sequence length="447" mass="50610">MYSEMDVILIFLAIFSMFIFVCAVAAYFIFTHIKHRNREEESIDSVLLQVAVHKNNEIKIDAMEQLFSALYSIKEGGWKQKYKTQPVLSFEIVAKKENIRFYVWTPKKFQDMIAKQIHGAYPDADVIEVQEYNIFNEEGKVAYKTFQLARDNFFPMKSFKELPTDPMSVITSAMAKMGEGEAAAVQILISPAENLWSKSGSSFISSTKKQESDPEKAKYSVPAKTLEAIENKISKSGFETSIRIVVVSGNKESAKSHLSNIASAFAQFNGDLNYLKSRKVRQKGAFIEDFIYRYPPMFHLLGNKKTILNSEELASIYHFPNKSVTTPHIHWVYSKTAPAPAQVPETGTYLGLSSYQGIKRQVYISDEDRMRHMYIVGKTGVGKSELLKDLVIQDIRNGEGVCFIDPHGDAVEELLNLIPPERAEDVIYFNPSDSERPMGLNLLEANT</sequence>
<evidence type="ECO:0000313" key="5">
    <source>
        <dbReference type="Proteomes" id="UP000034738"/>
    </source>
</evidence>
<dbReference type="InterPro" id="IPR002789">
    <property type="entry name" value="HerA_central"/>
</dbReference>
<evidence type="ECO:0000259" key="2">
    <source>
        <dbReference type="Pfam" id="PF01935"/>
    </source>
</evidence>
<proteinExistence type="predicted"/>
<dbReference type="EMBL" id="LBUY01000014">
    <property type="protein sequence ID" value="KKQ74933.1"/>
    <property type="molecule type" value="Genomic_DNA"/>
</dbReference>
<feature type="non-terminal residue" evidence="4">
    <location>
        <position position="447"/>
    </location>
</feature>
<dbReference type="Proteomes" id="UP000034738">
    <property type="component" value="Unassembled WGS sequence"/>
</dbReference>
<gene>
    <name evidence="4" type="ORF">US95_C0014G0008</name>
</gene>
<dbReference type="Pfam" id="PF26449">
    <property type="entry name" value="DUF8128"/>
    <property type="match status" value="1"/>
</dbReference>
<dbReference type="Gene3D" id="3.40.50.300">
    <property type="entry name" value="P-loop containing nucleotide triphosphate hydrolases"/>
    <property type="match status" value="1"/>
</dbReference>
<name>A0A0G0K5G0_9BACT</name>
<keyword evidence="1" id="KW-0812">Transmembrane</keyword>
<dbReference type="InterPro" id="IPR027417">
    <property type="entry name" value="P-loop_NTPase"/>
</dbReference>
<evidence type="ECO:0000256" key="1">
    <source>
        <dbReference type="SAM" id="Phobius"/>
    </source>
</evidence>
<dbReference type="AlphaFoldDB" id="A0A0G0K5G0"/>
<organism evidence="4 5">
    <name type="scientific">Candidatus Woesebacteria bacterium GW2011_GWB1_38_5</name>
    <dbReference type="NCBI Taxonomy" id="1618568"/>
    <lineage>
        <taxon>Bacteria</taxon>
        <taxon>Candidatus Woeseibacteriota</taxon>
    </lineage>
</organism>
<reference evidence="4 5" key="1">
    <citation type="journal article" date="2015" name="Nature">
        <title>rRNA introns, odd ribosomes, and small enigmatic genomes across a large radiation of phyla.</title>
        <authorList>
            <person name="Brown C.T."/>
            <person name="Hug L.A."/>
            <person name="Thomas B.C."/>
            <person name="Sharon I."/>
            <person name="Castelle C.J."/>
            <person name="Singh A."/>
            <person name="Wilkins M.J."/>
            <person name="Williams K.H."/>
            <person name="Banfield J.F."/>
        </authorList>
    </citation>
    <scope>NUCLEOTIDE SEQUENCE [LARGE SCALE GENOMIC DNA]</scope>
</reference>
<feature type="domain" description="Helicase HerA central" evidence="2">
    <location>
        <begin position="368"/>
        <end position="431"/>
    </location>
</feature>
<feature type="domain" description="DUF8128" evidence="3">
    <location>
        <begin position="45"/>
        <end position="331"/>
    </location>
</feature>
<dbReference type="Pfam" id="PF01935">
    <property type="entry name" value="DUF87"/>
    <property type="match status" value="1"/>
</dbReference>
<accession>A0A0G0K5G0</accession>
<keyword evidence="1" id="KW-1133">Transmembrane helix</keyword>
<evidence type="ECO:0000259" key="3">
    <source>
        <dbReference type="Pfam" id="PF26449"/>
    </source>
</evidence>
<comment type="caution">
    <text evidence="4">The sequence shown here is derived from an EMBL/GenBank/DDBJ whole genome shotgun (WGS) entry which is preliminary data.</text>
</comment>